<dbReference type="EMBL" id="JBFNQD010000001">
    <property type="protein sequence ID" value="MEW9304530.1"/>
    <property type="molecule type" value="Genomic_DNA"/>
</dbReference>
<dbReference type="RefSeq" id="WP_322430204.1">
    <property type="nucleotide sequence ID" value="NZ_JBFNQD010000001.1"/>
</dbReference>
<evidence type="ECO:0000313" key="1">
    <source>
        <dbReference type="EMBL" id="MEW9304530.1"/>
    </source>
</evidence>
<proteinExistence type="predicted"/>
<sequence>MRAQITMLTVALEALVRSLEAAGTLMPGQYAASLSADLENPDLHLPPMARELLAAFRQQMM</sequence>
<accession>A0ABV3PFX2</accession>
<dbReference type="Proteomes" id="UP001555786">
    <property type="component" value="Unassembled WGS sequence"/>
</dbReference>
<name>A0ABV3PFX2_9HYPH</name>
<keyword evidence="2" id="KW-1185">Reference proteome</keyword>
<gene>
    <name evidence="1" type="ORF">ABXS05_03205</name>
</gene>
<comment type="caution">
    <text evidence="1">The sequence shown here is derived from an EMBL/GenBank/DDBJ whole genome shotgun (WGS) entry which is preliminary data.</text>
</comment>
<evidence type="ECO:0000313" key="2">
    <source>
        <dbReference type="Proteomes" id="UP001555786"/>
    </source>
</evidence>
<protein>
    <submittedName>
        <fullName evidence="1">Uncharacterized protein</fullName>
    </submittedName>
</protein>
<reference evidence="1 2" key="1">
    <citation type="submission" date="2024-07" db="EMBL/GenBank/DDBJ databases">
        <title>Description of Labrys sedimenti sp. nov., isolated from a diclofenac-degrading enrichment culture.</title>
        <authorList>
            <person name="Tancsics A."/>
            <person name="Csepanyi A."/>
        </authorList>
    </citation>
    <scope>NUCLEOTIDE SEQUENCE [LARGE SCALE GENOMIC DNA]</scope>
    <source>
        <strain evidence="1 2">LMG 23578</strain>
    </source>
</reference>
<organism evidence="1 2">
    <name type="scientific">Labrys neptuniae</name>
    <dbReference type="NCBI Taxonomy" id="376174"/>
    <lineage>
        <taxon>Bacteria</taxon>
        <taxon>Pseudomonadati</taxon>
        <taxon>Pseudomonadota</taxon>
        <taxon>Alphaproteobacteria</taxon>
        <taxon>Hyphomicrobiales</taxon>
        <taxon>Xanthobacteraceae</taxon>
        <taxon>Labrys</taxon>
    </lineage>
</organism>